<dbReference type="EMBL" id="DS566014">
    <property type="status" value="NOT_ANNOTATED_CDS"/>
    <property type="molecule type" value="Genomic_DNA"/>
</dbReference>
<dbReference type="VEuPathDB" id="FungiDB:KRP23_11825"/>
<dbReference type="PANTHER" id="PTHR43344">
    <property type="entry name" value="PHOSPHOSERINE PHOSPHATASE"/>
    <property type="match status" value="1"/>
</dbReference>
<evidence type="ECO:0000313" key="5">
    <source>
        <dbReference type="EnsemblProtists" id="Phyra76280"/>
    </source>
</evidence>
<dbReference type="eggNOG" id="ENOG502SIKP">
    <property type="taxonomic scope" value="Eukaryota"/>
</dbReference>
<dbReference type="SUPFAM" id="SSF56784">
    <property type="entry name" value="HAD-like"/>
    <property type="match status" value="1"/>
</dbReference>
<keyword evidence="4" id="KW-0732">Signal</keyword>
<dbReference type="STRING" id="164328.H3GJD9"/>
<name>H3GJD9_PHYRM</name>
<feature type="signal peptide" evidence="4">
    <location>
        <begin position="1"/>
        <end position="21"/>
    </location>
</feature>
<protein>
    <submittedName>
        <fullName evidence="5">Uncharacterized protein</fullName>
    </submittedName>
</protein>
<dbReference type="InterPro" id="IPR050582">
    <property type="entry name" value="HAD-like_SerB"/>
</dbReference>
<dbReference type="InParanoid" id="H3GJD9"/>
<dbReference type="EnsemblProtists" id="Phyra76280">
    <property type="protein sequence ID" value="Phyra76280"/>
    <property type="gene ID" value="Phyra76280"/>
</dbReference>
<reference evidence="6" key="1">
    <citation type="journal article" date="2006" name="Science">
        <title>Phytophthora genome sequences uncover evolutionary origins and mechanisms of pathogenesis.</title>
        <authorList>
            <person name="Tyler B.M."/>
            <person name="Tripathy S."/>
            <person name="Zhang X."/>
            <person name="Dehal P."/>
            <person name="Jiang R.H."/>
            <person name="Aerts A."/>
            <person name="Arredondo F.D."/>
            <person name="Baxter L."/>
            <person name="Bensasson D."/>
            <person name="Beynon J.L."/>
            <person name="Chapman J."/>
            <person name="Damasceno C.M."/>
            <person name="Dorrance A.E."/>
            <person name="Dou D."/>
            <person name="Dickerman A.W."/>
            <person name="Dubchak I.L."/>
            <person name="Garbelotto M."/>
            <person name="Gijzen M."/>
            <person name="Gordon S.G."/>
            <person name="Govers F."/>
            <person name="Grunwald N.J."/>
            <person name="Huang W."/>
            <person name="Ivors K.L."/>
            <person name="Jones R.W."/>
            <person name="Kamoun S."/>
            <person name="Krampis K."/>
            <person name="Lamour K.H."/>
            <person name="Lee M.K."/>
            <person name="McDonald W.H."/>
            <person name="Medina M."/>
            <person name="Meijer H.J."/>
            <person name="Nordberg E.K."/>
            <person name="Maclean D.J."/>
            <person name="Ospina-Giraldo M.D."/>
            <person name="Morris P.F."/>
            <person name="Phuntumart V."/>
            <person name="Putnam N.H."/>
            <person name="Rash S."/>
            <person name="Rose J.K."/>
            <person name="Sakihama Y."/>
            <person name="Salamov A.A."/>
            <person name="Savidor A."/>
            <person name="Scheuring C.F."/>
            <person name="Smith B.M."/>
            <person name="Sobral B.W."/>
            <person name="Terry A."/>
            <person name="Torto-Alalibo T.A."/>
            <person name="Win J."/>
            <person name="Xu Z."/>
            <person name="Zhang H."/>
            <person name="Grigoriev I.V."/>
            <person name="Rokhsar D.S."/>
            <person name="Boore J.L."/>
        </authorList>
    </citation>
    <scope>NUCLEOTIDE SEQUENCE [LARGE SCALE GENOMIC DNA]</scope>
    <source>
        <strain evidence="6">Pr102</strain>
    </source>
</reference>
<dbReference type="Gene3D" id="1.20.1440.320">
    <property type="match status" value="1"/>
</dbReference>
<dbReference type="Gene3D" id="3.40.50.1000">
    <property type="entry name" value="HAD superfamily/HAD-like"/>
    <property type="match status" value="2"/>
</dbReference>
<dbReference type="HOGENOM" id="CLU_035114_0_0_1"/>
<dbReference type="InterPro" id="IPR036412">
    <property type="entry name" value="HAD-like_sf"/>
</dbReference>
<dbReference type="GO" id="GO:0046872">
    <property type="term" value="F:metal ion binding"/>
    <property type="evidence" value="ECO:0007669"/>
    <property type="project" value="UniProtKB-KW"/>
</dbReference>
<keyword evidence="2" id="KW-0378">Hydrolase</keyword>
<keyword evidence="3" id="KW-0460">Magnesium</keyword>
<evidence type="ECO:0000313" key="6">
    <source>
        <dbReference type="Proteomes" id="UP000005238"/>
    </source>
</evidence>
<evidence type="ECO:0000256" key="4">
    <source>
        <dbReference type="SAM" id="SignalP"/>
    </source>
</evidence>
<evidence type="ECO:0000256" key="3">
    <source>
        <dbReference type="ARBA" id="ARBA00022842"/>
    </source>
</evidence>
<organism evidence="5 6">
    <name type="scientific">Phytophthora ramorum</name>
    <name type="common">Sudden oak death agent</name>
    <dbReference type="NCBI Taxonomy" id="164328"/>
    <lineage>
        <taxon>Eukaryota</taxon>
        <taxon>Sar</taxon>
        <taxon>Stramenopiles</taxon>
        <taxon>Oomycota</taxon>
        <taxon>Peronosporomycetes</taxon>
        <taxon>Peronosporales</taxon>
        <taxon>Peronosporaceae</taxon>
        <taxon>Phytophthora</taxon>
    </lineage>
</organism>
<reference evidence="5" key="2">
    <citation type="submission" date="2015-06" db="UniProtKB">
        <authorList>
            <consortium name="EnsemblProtists"/>
        </authorList>
    </citation>
    <scope>IDENTIFICATION</scope>
    <source>
        <strain evidence="5">Pr102</strain>
    </source>
</reference>
<keyword evidence="6" id="KW-1185">Reference proteome</keyword>
<dbReference type="GO" id="GO:0016787">
    <property type="term" value="F:hydrolase activity"/>
    <property type="evidence" value="ECO:0007669"/>
    <property type="project" value="UniProtKB-KW"/>
</dbReference>
<dbReference type="PANTHER" id="PTHR43344:SF13">
    <property type="entry name" value="PHOSPHATASE RV3661-RELATED"/>
    <property type="match status" value="1"/>
</dbReference>
<accession>H3GJD9</accession>
<feature type="chain" id="PRO_5003586472" evidence="4">
    <location>
        <begin position="22"/>
        <end position="445"/>
    </location>
</feature>
<dbReference type="AlphaFoldDB" id="H3GJD9"/>
<keyword evidence="1" id="KW-0479">Metal-binding</keyword>
<evidence type="ECO:0000256" key="2">
    <source>
        <dbReference type="ARBA" id="ARBA00022801"/>
    </source>
</evidence>
<proteinExistence type="predicted"/>
<dbReference type="VEuPathDB" id="FungiDB:KRP22_14094"/>
<dbReference type="InterPro" id="IPR023214">
    <property type="entry name" value="HAD_sf"/>
</dbReference>
<dbReference type="Proteomes" id="UP000005238">
    <property type="component" value="Unassembled WGS sequence"/>
</dbReference>
<dbReference type="OMA" id="SIGTWIT"/>
<sequence>MLRVFATAALSAVVLDTGASATESLEYFVTAEAPDYNNEVVATLLASVNSLRAPGEAYAVFDWDNTCMFGDISSTWMYYQVENLNFRFSPEEFETIFALGYNASSSDTCLPNGTYSVIGQDVNGTDVTLTTALADTAKDYKVLYDSYIAPTYNLTNGSVASASLDQAKESVEFLNFRAKLAFLLYSLEVLDGGNEYSDCALINAMVTYPRLLVGMTEDEIRANIRASIRWHLAESLDSFTYASTGDLVVEGSYSKGLRVFSGQESTMRALREAGIEVYIISASPEVFAAEAGDLLGLGYLVPRGNVYGGRFKTSDDGKFTGELQDNYPTTWGPGKATIITSILMQIHKGRLRSTHCEMLSAVRDGVIDTNNRLMDNSTCIYNYYQKACLYFGTTEPITNNAYLLQGQDKSIGTWITSGFTTSDGVTYESGVTTIDGCAKYKFLDV</sequence>
<evidence type="ECO:0000256" key="1">
    <source>
        <dbReference type="ARBA" id="ARBA00022723"/>
    </source>
</evidence>